<evidence type="ECO:0000256" key="1">
    <source>
        <dbReference type="SAM" id="MobiDB-lite"/>
    </source>
</evidence>
<proteinExistence type="predicted"/>
<feature type="region of interest" description="Disordered" evidence="1">
    <location>
        <begin position="18"/>
        <end position="41"/>
    </location>
</feature>
<dbReference type="AlphaFoldDB" id="A0A9N9FAS1"/>
<name>A0A9N9FAS1_9GLOM</name>
<organism evidence="2 3">
    <name type="scientific">Racocetra fulgida</name>
    <dbReference type="NCBI Taxonomy" id="60492"/>
    <lineage>
        <taxon>Eukaryota</taxon>
        <taxon>Fungi</taxon>
        <taxon>Fungi incertae sedis</taxon>
        <taxon>Mucoromycota</taxon>
        <taxon>Glomeromycotina</taxon>
        <taxon>Glomeromycetes</taxon>
        <taxon>Diversisporales</taxon>
        <taxon>Gigasporaceae</taxon>
        <taxon>Racocetra</taxon>
    </lineage>
</organism>
<gene>
    <name evidence="2" type="ORF">RFULGI_LOCUS3422</name>
</gene>
<feature type="non-terminal residue" evidence="2">
    <location>
        <position position="1"/>
    </location>
</feature>
<keyword evidence="3" id="KW-1185">Reference proteome</keyword>
<dbReference type="Proteomes" id="UP000789396">
    <property type="component" value="Unassembled WGS sequence"/>
</dbReference>
<protein>
    <submittedName>
        <fullName evidence="2">15383_t:CDS:1</fullName>
    </submittedName>
</protein>
<reference evidence="2" key="1">
    <citation type="submission" date="2021-06" db="EMBL/GenBank/DDBJ databases">
        <authorList>
            <person name="Kallberg Y."/>
            <person name="Tangrot J."/>
            <person name="Rosling A."/>
        </authorList>
    </citation>
    <scope>NUCLEOTIDE SEQUENCE</scope>
    <source>
        <strain evidence="2">IN212</strain>
    </source>
</reference>
<evidence type="ECO:0000313" key="2">
    <source>
        <dbReference type="EMBL" id="CAG8522583.1"/>
    </source>
</evidence>
<accession>A0A9N9FAS1</accession>
<sequence>QTWSLDISNLLLPLSPPAPELYTDSQSSNNNNNLDQIISFT</sequence>
<dbReference type="EMBL" id="CAJVPZ010002985">
    <property type="protein sequence ID" value="CAG8522583.1"/>
    <property type="molecule type" value="Genomic_DNA"/>
</dbReference>
<comment type="caution">
    <text evidence="2">The sequence shown here is derived from an EMBL/GenBank/DDBJ whole genome shotgun (WGS) entry which is preliminary data.</text>
</comment>
<evidence type="ECO:0000313" key="3">
    <source>
        <dbReference type="Proteomes" id="UP000789396"/>
    </source>
</evidence>